<evidence type="ECO:0000256" key="5">
    <source>
        <dbReference type="ARBA" id="ARBA00022840"/>
    </source>
</evidence>
<dbReference type="GO" id="GO:0070736">
    <property type="term" value="F:protein-glycine ligase activity, initiating"/>
    <property type="evidence" value="ECO:0007669"/>
    <property type="project" value="TreeGrafter"/>
</dbReference>
<reference evidence="7" key="1">
    <citation type="journal article" date="2023" name="Mol. Biol. Evol.">
        <title>Third-Generation Sequencing Reveals the Adaptive Role of the Epigenome in Three Deep-Sea Polychaetes.</title>
        <authorList>
            <person name="Perez M."/>
            <person name="Aroh O."/>
            <person name="Sun Y."/>
            <person name="Lan Y."/>
            <person name="Juniper S.K."/>
            <person name="Young C.R."/>
            <person name="Angers B."/>
            <person name="Qian P.Y."/>
        </authorList>
    </citation>
    <scope>NUCLEOTIDE SEQUENCE</scope>
    <source>
        <strain evidence="7">R07B-5</strain>
    </source>
</reference>
<feature type="compositionally biased region" description="Polar residues" evidence="6">
    <location>
        <begin position="320"/>
        <end position="332"/>
    </location>
</feature>
<evidence type="ECO:0000256" key="2">
    <source>
        <dbReference type="ARBA" id="ARBA00022490"/>
    </source>
</evidence>
<dbReference type="InterPro" id="IPR004344">
    <property type="entry name" value="TTL/TTLL_fam"/>
</dbReference>
<dbReference type="EMBL" id="JAODUO010000859">
    <property type="protein sequence ID" value="KAK2173654.1"/>
    <property type="molecule type" value="Genomic_DNA"/>
</dbReference>
<dbReference type="Pfam" id="PF03133">
    <property type="entry name" value="TTL"/>
    <property type="match status" value="1"/>
</dbReference>
<feature type="compositionally biased region" description="Polar residues" evidence="6">
    <location>
        <begin position="896"/>
        <end position="909"/>
    </location>
</feature>
<feature type="compositionally biased region" description="Basic and acidic residues" evidence="6">
    <location>
        <begin position="65"/>
        <end position="81"/>
    </location>
</feature>
<evidence type="ECO:0000256" key="3">
    <source>
        <dbReference type="ARBA" id="ARBA00022598"/>
    </source>
</evidence>
<feature type="compositionally biased region" description="Basic and acidic residues" evidence="6">
    <location>
        <begin position="870"/>
        <end position="893"/>
    </location>
</feature>
<keyword evidence="4" id="KW-0547">Nucleotide-binding</keyword>
<feature type="compositionally biased region" description="Basic and acidic residues" evidence="6">
    <location>
        <begin position="805"/>
        <end position="854"/>
    </location>
</feature>
<protein>
    <submittedName>
        <fullName evidence="7">Uncharacterized protein</fullName>
    </submittedName>
</protein>
<dbReference type="GO" id="GO:0060271">
    <property type="term" value="P:cilium assembly"/>
    <property type="evidence" value="ECO:0007669"/>
    <property type="project" value="TreeGrafter"/>
</dbReference>
<name>A0AAD9KM46_RIDPI</name>
<comment type="caution">
    <text evidence="7">The sequence shown here is derived from an EMBL/GenBank/DDBJ whole genome shotgun (WGS) entry which is preliminary data.</text>
</comment>
<organism evidence="7 8">
    <name type="scientific">Ridgeia piscesae</name>
    <name type="common">Tubeworm</name>
    <dbReference type="NCBI Taxonomy" id="27915"/>
    <lineage>
        <taxon>Eukaryota</taxon>
        <taxon>Metazoa</taxon>
        <taxon>Spiralia</taxon>
        <taxon>Lophotrochozoa</taxon>
        <taxon>Annelida</taxon>
        <taxon>Polychaeta</taxon>
        <taxon>Sedentaria</taxon>
        <taxon>Canalipalpata</taxon>
        <taxon>Sabellida</taxon>
        <taxon>Siboglinidae</taxon>
        <taxon>Ridgeia</taxon>
    </lineage>
</organism>
<keyword evidence="8" id="KW-1185">Reference proteome</keyword>
<dbReference type="GO" id="GO:0015630">
    <property type="term" value="C:microtubule cytoskeleton"/>
    <property type="evidence" value="ECO:0007669"/>
    <property type="project" value="TreeGrafter"/>
</dbReference>
<keyword evidence="5" id="KW-0067">ATP-binding</keyword>
<dbReference type="InterPro" id="IPR051437">
    <property type="entry name" value="TTLL_monoglycylase"/>
</dbReference>
<keyword evidence="3" id="KW-0436">Ligase</keyword>
<feature type="compositionally biased region" description="Acidic residues" evidence="6">
    <location>
        <begin position="400"/>
        <end position="413"/>
    </location>
</feature>
<feature type="compositionally biased region" description="Gly residues" evidence="6">
    <location>
        <begin position="54"/>
        <end position="64"/>
    </location>
</feature>
<feature type="region of interest" description="Disordered" evidence="6">
    <location>
        <begin position="805"/>
        <end position="909"/>
    </location>
</feature>
<evidence type="ECO:0000256" key="6">
    <source>
        <dbReference type="SAM" id="MobiDB-lite"/>
    </source>
</evidence>
<feature type="compositionally biased region" description="Polar residues" evidence="6">
    <location>
        <begin position="8"/>
        <end position="17"/>
    </location>
</feature>
<sequence>MGKDSESQRLQPWNSASGGKPKTLAAELANSPYLAALQRPNYTFDKMRASAPAVGGGGGGGAGGDAKDAKDPYSRRRENHPQNHPQNHPATRRTAHDSRPVNIIQLEKRAKATAEKALVNGSRVFSCDCFYPVDAYIRFSMRKRGWVEKFGRRASTSRSRSTGSKLECVDDEDFEAICDQDIPAPWDEEFGVYAIMSRIVRHHPVKFIWGGLSVNNLTLRSDVIVNHFTKSRSFSSKIGITLSLRELPWVNSRDPHTFYPRSYLLSEDEKDAIKEDFRLTACLCLLKWLRAQQQPVTTREDTKLDAPPGRSAVDNEARTPGNNFDQNFNYTREPTGLTVVHREDDEEDTLNNNDNATEERLERNRSDVSEAKGEHDARTPEEAREVDDIRRRLATVDLRDADDGEDADEDDLQDTTKVEYNPSGEPKVLPNIAASRLKKEGGEVSIQAVVWALQHVKQFLRSKSHEDIDLTGRQGLTRTQWSQLMPLIYKVVQDGARIVGVTEGVLRETEEALDKAKEYLPQFEIDGLRNMWIVKPGNKSKGIGIEFLDTLESLMKYASNSTTQGTYVMQKYIEHPLLIHRVKFDIRQWFLVTDWNPLTVWFYKDSYLRICSQEYDYDTKHESVHLSNVAIQQNYLNGKRSSELPDNNFMTSEDFKQYLCMIGEVTTWDDLTYPAMKDAVINTLLTTLDVPETRKNAFELYGADFILSQDLKPWLLEINSSPGMAPTSKEKARLCAGVIDDAIKVILDRREDKNCDTGRFELVLRNYPVPQVKCVDTKFIIDGQKIRKADLQRYAVIDTEQANEERLDKEREANRQAKEEEERRKEEEERIRKQQEVEARIRQAREFEERRHEEGEDDEEDEEESDDGEFWGKDTGKSGAKDREPSGREKDPHWTTILNKTVPIQSTGY</sequence>
<dbReference type="GO" id="GO:0005524">
    <property type="term" value="F:ATP binding"/>
    <property type="evidence" value="ECO:0007669"/>
    <property type="project" value="UniProtKB-KW"/>
</dbReference>
<evidence type="ECO:0000256" key="4">
    <source>
        <dbReference type="ARBA" id="ARBA00022741"/>
    </source>
</evidence>
<comment type="subcellular location">
    <subcellularLocation>
        <location evidence="1">Cytoplasm</location>
    </subcellularLocation>
</comment>
<dbReference type="PROSITE" id="PS51221">
    <property type="entry name" value="TTL"/>
    <property type="match status" value="1"/>
</dbReference>
<feature type="compositionally biased region" description="Basic and acidic residues" evidence="6">
    <location>
        <begin position="357"/>
        <end position="385"/>
    </location>
</feature>
<dbReference type="SUPFAM" id="SSF56059">
    <property type="entry name" value="Glutathione synthetase ATP-binding domain-like"/>
    <property type="match status" value="1"/>
</dbReference>
<feature type="region of interest" description="Disordered" evidence="6">
    <location>
        <begin position="1"/>
        <end position="24"/>
    </location>
</feature>
<dbReference type="GO" id="GO:0005930">
    <property type="term" value="C:axoneme"/>
    <property type="evidence" value="ECO:0007669"/>
    <property type="project" value="TreeGrafter"/>
</dbReference>
<keyword evidence="2" id="KW-0963">Cytoplasm</keyword>
<feature type="compositionally biased region" description="Acidic residues" evidence="6">
    <location>
        <begin position="855"/>
        <end position="869"/>
    </location>
</feature>
<dbReference type="AlphaFoldDB" id="A0AAD9KM46"/>
<feature type="region of interest" description="Disordered" evidence="6">
    <location>
        <begin position="397"/>
        <end position="427"/>
    </location>
</feature>
<proteinExistence type="predicted"/>
<gene>
    <name evidence="7" type="ORF">NP493_859g01034</name>
</gene>
<evidence type="ECO:0000313" key="7">
    <source>
        <dbReference type="EMBL" id="KAK2173654.1"/>
    </source>
</evidence>
<dbReference type="GO" id="GO:0003341">
    <property type="term" value="P:cilium movement"/>
    <property type="evidence" value="ECO:0007669"/>
    <property type="project" value="TreeGrafter"/>
</dbReference>
<dbReference type="PANTHER" id="PTHR45870:SF2">
    <property type="entry name" value="TUBULIN MONOGLYCYLASE TTLL3"/>
    <property type="match status" value="1"/>
</dbReference>
<dbReference type="Gene3D" id="3.30.470.20">
    <property type="entry name" value="ATP-grasp fold, B domain"/>
    <property type="match status" value="1"/>
</dbReference>
<feature type="region of interest" description="Disordered" evidence="6">
    <location>
        <begin position="48"/>
        <end position="100"/>
    </location>
</feature>
<evidence type="ECO:0000256" key="1">
    <source>
        <dbReference type="ARBA" id="ARBA00004496"/>
    </source>
</evidence>
<dbReference type="PANTHER" id="PTHR45870">
    <property type="entry name" value="TUBULIN MONOGLYCYLASE TTLL3"/>
    <property type="match status" value="1"/>
</dbReference>
<accession>A0AAD9KM46</accession>
<dbReference type="Proteomes" id="UP001209878">
    <property type="component" value="Unassembled WGS sequence"/>
</dbReference>
<evidence type="ECO:0000313" key="8">
    <source>
        <dbReference type="Proteomes" id="UP001209878"/>
    </source>
</evidence>
<feature type="region of interest" description="Disordered" evidence="6">
    <location>
        <begin position="296"/>
        <end position="385"/>
    </location>
</feature>